<dbReference type="EMBL" id="VUJX02000007">
    <property type="protein sequence ID" value="KAL0934573.1"/>
    <property type="molecule type" value="Genomic_DNA"/>
</dbReference>
<comment type="caution">
    <text evidence="1">The sequence shown here is derived from an EMBL/GenBank/DDBJ whole genome shotgun (WGS) entry which is preliminary data.</text>
</comment>
<evidence type="ECO:0000313" key="1">
    <source>
        <dbReference type="EMBL" id="KAL0934573.1"/>
    </source>
</evidence>
<accession>A0ACC3YRM7</accession>
<gene>
    <name evidence="1" type="ORF">CTRU02_211372</name>
</gene>
<name>A0ACC3YRM7_COLTU</name>
<protein>
    <submittedName>
        <fullName evidence="1">Subtilisin-like protease</fullName>
    </submittedName>
</protein>
<reference evidence="1 2" key="1">
    <citation type="journal article" date="2020" name="Phytopathology">
        <title>Genome Sequence Resources of Colletotrichum truncatum, C. plurivorum, C. musicola, and C. sojae: Four Species Pathogenic to Soybean (Glycine max).</title>
        <authorList>
            <person name="Rogerio F."/>
            <person name="Boufleur T.R."/>
            <person name="Ciampi-Guillardi M."/>
            <person name="Sukno S.A."/>
            <person name="Thon M.R."/>
            <person name="Massola Junior N.S."/>
            <person name="Baroncelli R."/>
        </authorList>
    </citation>
    <scope>NUCLEOTIDE SEQUENCE [LARGE SCALE GENOMIC DNA]</scope>
    <source>
        <strain evidence="1 2">CMES1059</strain>
    </source>
</reference>
<keyword evidence="2" id="KW-1185">Reference proteome</keyword>
<sequence length="789" mass="83760">MAKQILGLVLRALILVAVVFAAGEPKKTYIVHMEQAEAGSGTHRRSLQQASLDAIAADPASVLYTYSNAINGYAAQLTEAQAEALRAHGTVLSVRPDRMYRLHTTRTPQFLGLISNEALYGKFPLNQNTYQDERNDTEAKDAESNIVIGLLDTGAWPENPGFSDEGMGPIPETWKGKCEEEDGWTAKDCNKKLIGARSYYKGYVAEMSNETHPFNWTGQYKSARDNLGHGTHTSTTAAGAEVHNASFNGLAQGTARGIAKYARIAMYKVCWKEDCAESDIAAGMDQAIADGVNVLSLSLGPNVTKLSDQDPIVSGSYAAMEKGIFVTLSAGNDGPEFGTVRNIAPWAMTIAASTLDREFPASVILGSNKTVTGASLYRTSAGGSKNQSVADAGMHRLVRGTQVSKGNASIAAYCLKDSLDPDKVAGKVVVCRLGKGSMREKGQVVKDAGGSGIIVVSPATQGEELFASSHVIPGVHLGFKAGSEVEEYAKSPNATITFKFGDAKVGVPAPIMAGFSGRGPTIPAPGILKPDITGPGVSVLAGWTNDKLNPTKGNFAIISGTSMSCPHIAGIAASIMARRPEWSVAEVKSAIMTTAYTTLKGTSSPILENTNSTVANPFNYGNGHVDPMAALDPGLVYNIAPHEYRDSLCAFNTTTEFTKGITKSNFTCTPGLEYSAYDLNYPSYSAFYNVSTTNGTYTAMFTRTVKNVGGAGTYNVFVSLDDPTMVTVGVKPATLVFNSEGEKQTYVVAVKLQPPRNANSNATSWGRLEWSDGKHVVGSSMAFTWGFSS</sequence>
<organism evidence="1 2">
    <name type="scientific">Colletotrichum truncatum</name>
    <name type="common">Anthracnose fungus</name>
    <name type="synonym">Colletotrichum capsici</name>
    <dbReference type="NCBI Taxonomy" id="5467"/>
    <lineage>
        <taxon>Eukaryota</taxon>
        <taxon>Fungi</taxon>
        <taxon>Dikarya</taxon>
        <taxon>Ascomycota</taxon>
        <taxon>Pezizomycotina</taxon>
        <taxon>Sordariomycetes</taxon>
        <taxon>Hypocreomycetidae</taxon>
        <taxon>Glomerellales</taxon>
        <taxon>Glomerellaceae</taxon>
        <taxon>Colletotrichum</taxon>
        <taxon>Colletotrichum truncatum species complex</taxon>
    </lineage>
</organism>
<proteinExistence type="predicted"/>
<dbReference type="Proteomes" id="UP000805649">
    <property type="component" value="Unassembled WGS sequence"/>
</dbReference>
<evidence type="ECO:0000313" key="2">
    <source>
        <dbReference type="Proteomes" id="UP000805649"/>
    </source>
</evidence>